<evidence type="ECO:0000259" key="5">
    <source>
        <dbReference type="Pfam" id="PF01055"/>
    </source>
</evidence>
<dbReference type="AlphaFoldDB" id="A0A1Y2BXN1"/>
<dbReference type="InterPro" id="IPR048395">
    <property type="entry name" value="Glyco_hydro_31_C"/>
</dbReference>
<keyword evidence="9" id="KW-1185">Reference proteome</keyword>
<evidence type="ECO:0000256" key="2">
    <source>
        <dbReference type="RuleBase" id="RU361185"/>
    </source>
</evidence>
<feature type="signal peptide" evidence="4">
    <location>
        <begin position="1"/>
        <end position="20"/>
    </location>
</feature>
<dbReference type="GO" id="GO:0030246">
    <property type="term" value="F:carbohydrate binding"/>
    <property type="evidence" value="ECO:0007669"/>
    <property type="project" value="InterPro"/>
</dbReference>
<dbReference type="Pfam" id="PF17137">
    <property type="entry name" value="DUF5110"/>
    <property type="match status" value="1"/>
</dbReference>
<dbReference type="Pfam" id="PF21365">
    <property type="entry name" value="Glyco_hydro_31_3rd"/>
    <property type="match status" value="1"/>
</dbReference>
<dbReference type="Gene3D" id="3.20.20.80">
    <property type="entry name" value="Glycosidases"/>
    <property type="match status" value="1"/>
</dbReference>
<dbReference type="InterPro" id="IPR017853">
    <property type="entry name" value="GH"/>
</dbReference>
<feature type="domain" description="Glycoside hydrolase family 31 TIM barrel" evidence="5">
    <location>
        <begin position="361"/>
        <end position="486"/>
    </location>
</feature>
<dbReference type="Proteomes" id="UP000193642">
    <property type="component" value="Unassembled WGS sequence"/>
</dbReference>
<keyword evidence="4" id="KW-0732">Signal</keyword>
<dbReference type="STRING" id="329046.A0A1Y2BXN1"/>
<dbReference type="EMBL" id="MCGO01000039">
    <property type="protein sequence ID" value="ORY39530.1"/>
    <property type="molecule type" value="Genomic_DNA"/>
</dbReference>
<evidence type="ECO:0000256" key="4">
    <source>
        <dbReference type="SAM" id="SignalP"/>
    </source>
</evidence>
<name>A0A1Y2BXN1_9FUNG</name>
<dbReference type="CDD" id="cd14752">
    <property type="entry name" value="GH31_N"/>
    <property type="match status" value="1"/>
</dbReference>
<feature type="domain" description="Glycosyl hydrolase family 31 C-terminal" evidence="7">
    <location>
        <begin position="494"/>
        <end position="585"/>
    </location>
</feature>
<keyword evidence="3" id="KW-0472">Membrane</keyword>
<dbReference type="InterPro" id="IPR011013">
    <property type="entry name" value="Gal_mutarotase_sf_dom"/>
</dbReference>
<dbReference type="SUPFAM" id="SSF51445">
    <property type="entry name" value="(Trans)glycosidases"/>
    <property type="match status" value="1"/>
</dbReference>
<dbReference type="InterPro" id="IPR000322">
    <property type="entry name" value="Glyco_hydro_31_TIM"/>
</dbReference>
<sequence length="805" mass="88320">MHIQVLPLILYACLTPLVAAIAATNVVNFKQVTDHIFQITTATTSSTISFLQPDVIRLQTTLKQTPAVETLSIVSNHPAFDTTPANEYDLQETQTQYLLIGPVFTVTITKKPFLVGVYTSNSKQSVFQELWPIDFDVVAGTTTQYTSQQKNGQTYGGGIQTNGYINQRNKTINVQYSNTSTSPAPLYFTTSNYGILRNTFSTGIYSFGNTLAAEHNETQYDAYILLDTTVSGTLLPLLNTYTKLTGRSHMPPISSFGVGDISCYSDPFNLTSSAAQYLRLDLPLQYIVAGDGCGSALSPSTTQNYLVVASTSLAETNLSVSIGLTQTFNESTSQNKTNIRLLDGQSASSSSAQTVLESCDAIEGAIESNIQQRAFIIGVQNGWAGIQRSATVRVSDQSTSWESIRTQIPAIQTAGISGFSLVSTELDIFSANSPDQFIRDLQWKVFTPIFYIRGIGKPWAYGEPYTSHARQYLKLRQSFIPYLYTLAYQAYTTGVPMVRPMSLEFPELQPLSLQTPTIQYQFMLGRALLVAPVYTNVTLRENIFLPNGTWFDFWSGAVYKGAKTLPAYHAALSQIPLFVRTPAILPQLSLPPVNPKAPSSYPSLLTDPLQLSIYIIRGQTHSYTLYSDDGKTQAYLATAPGRTDGVYSTQVVTVDYATAAHIYITINPLIFNDEVAYPSAPTSRKYTLILYTPDTVINSNVKYIKTNNGGVQFTLDNISSDQEAMVIVYLREKNDGTQVQGGGVHWVGASVVVVILLGVIILMVFFEKAKDQHDEMKKGKEVMAPNAAGGDIGAYQKLEEGQEDA</sequence>
<keyword evidence="2" id="KW-0326">Glycosidase</keyword>
<evidence type="ECO:0000313" key="9">
    <source>
        <dbReference type="Proteomes" id="UP000193642"/>
    </source>
</evidence>
<evidence type="ECO:0000259" key="6">
    <source>
        <dbReference type="Pfam" id="PF17137"/>
    </source>
</evidence>
<proteinExistence type="inferred from homology"/>
<feature type="domain" description="DUF5110" evidence="6">
    <location>
        <begin position="608"/>
        <end position="692"/>
    </location>
</feature>
<dbReference type="Gene3D" id="2.60.40.1180">
    <property type="entry name" value="Golgi alpha-mannosidase II"/>
    <property type="match status" value="2"/>
</dbReference>
<evidence type="ECO:0000313" key="8">
    <source>
        <dbReference type="EMBL" id="ORY39530.1"/>
    </source>
</evidence>
<feature type="chain" id="PRO_5013005577" evidence="4">
    <location>
        <begin position="21"/>
        <end position="805"/>
    </location>
</feature>
<dbReference type="InterPro" id="IPR051816">
    <property type="entry name" value="Glycosyl_Hydrolase_31"/>
</dbReference>
<feature type="transmembrane region" description="Helical" evidence="3">
    <location>
        <begin position="743"/>
        <end position="766"/>
    </location>
</feature>
<dbReference type="SUPFAM" id="SSF51011">
    <property type="entry name" value="Glycosyl hydrolase domain"/>
    <property type="match status" value="1"/>
</dbReference>
<protein>
    <submittedName>
        <fullName evidence="8">Uncharacterized protein</fullName>
    </submittedName>
</protein>
<evidence type="ECO:0000259" key="7">
    <source>
        <dbReference type="Pfam" id="PF21365"/>
    </source>
</evidence>
<gene>
    <name evidence="8" type="ORF">BCR33DRAFT_740861</name>
</gene>
<comment type="similarity">
    <text evidence="1 2">Belongs to the glycosyl hydrolase 31 family.</text>
</comment>
<keyword evidence="2" id="KW-0378">Hydrolase</keyword>
<dbReference type="InterPro" id="IPR013780">
    <property type="entry name" value="Glyco_hydro_b"/>
</dbReference>
<keyword evidence="3" id="KW-1133">Transmembrane helix</keyword>
<dbReference type="Gene3D" id="2.60.40.1760">
    <property type="entry name" value="glycosyl hydrolase (family 31)"/>
    <property type="match status" value="1"/>
</dbReference>
<dbReference type="SUPFAM" id="SSF74650">
    <property type="entry name" value="Galactose mutarotase-like"/>
    <property type="match status" value="1"/>
</dbReference>
<evidence type="ECO:0000256" key="1">
    <source>
        <dbReference type="ARBA" id="ARBA00007806"/>
    </source>
</evidence>
<dbReference type="GO" id="GO:0005975">
    <property type="term" value="P:carbohydrate metabolic process"/>
    <property type="evidence" value="ECO:0007669"/>
    <property type="project" value="InterPro"/>
</dbReference>
<dbReference type="PANTHER" id="PTHR43863:SF2">
    <property type="entry name" value="MALTASE-GLUCOAMYLASE"/>
    <property type="match status" value="1"/>
</dbReference>
<dbReference type="Pfam" id="PF01055">
    <property type="entry name" value="Glyco_hydro_31_2nd"/>
    <property type="match status" value="1"/>
</dbReference>
<accession>A0A1Y2BXN1</accession>
<comment type="caution">
    <text evidence="8">The sequence shown here is derived from an EMBL/GenBank/DDBJ whole genome shotgun (WGS) entry which is preliminary data.</text>
</comment>
<organism evidence="8 9">
    <name type="scientific">Rhizoclosmatium globosum</name>
    <dbReference type="NCBI Taxonomy" id="329046"/>
    <lineage>
        <taxon>Eukaryota</taxon>
        <taxon>Fungi</taxon>
        <taxon>Fungi incertae sedis</taxon>
        <taxon>Chytridiomycota</taxon>
        <taxon>Chytridiomycota incertae sedis</taxon>
        <taxon>Chytridiomycetes</taxon>
        <taxon>Chytridiales</taxon>
        <taxon>Chytriomycetaceae</taxon>
        <taxon>Rhizoclosmatium</taxon>
    </lineage>
</organism>
<dbReference type="InterPro" id="IPR033403">
    <property type="entry name" value="DUF5110"/>
</dbReference>
<dbReference type="OrthoDB" id="10070917at2759"/>
<evidence type="ECO:0000256" key="3">
    <source>
        <dbReference type="SAM" id="Phobius"/>
    </source>
</evidence>
<dbReference type="GO" id="GO:0004553">
    <property type="term" value="F:hydrolase activity, hydrolyzing O-glycosyl compounds"/>
    <property type="evidence" value="ECO:0007669"/>
    <property type="project" value="InterPro"/>
</dbReference>
<reference evidence="8 9" key="1">
    <citation type="submission" date="2016-07" db="EMBL/GenBank/DDBJ databases">
        <title>Pervasive Adenine N6-methylation of Active Genes in Fungi.</title>
        <authorList>
            <consortium name="DOE Joint Genome Institute"/>
            <person name="Mondo S.J."/>
            <person name="Dannebaum R.O."/>
            <person name="Kuo R.C."/>
            <person name="Labutti K."/>
            <person name="Haridas S."/>
            <person name="Kuo A."/>
            <person name="Salamov A."/>
            <person name="Ahrendt S.R."/>
            <person name="Lipzen A."/>
            <person name="Sullivan W."/>
            <person name="Andreopoulos W.B."/>
            <person name="Clum A."/>
            <person name="Lindquist E."/>
            <person name="Daum C."/>
            <person name="Ramamoorthy G.K."/>
            <person name="Gryganskyi A."/>
            <person name="Culley D."/>
            <person name="Magnuson J.K."/>
            <person name="James T.Y."/>
            <person name="O'Malley M.A."/>
            <person name="Stajich J.E."/>
            <person name="Spatafora J.W."/>
            <person name="Visel A."/>
            <person name="Grigoriev I.V."/>
        </authorList>
    </citation>
    <scope>NUCLEOTIDE SEQUENCE [LARGE SCALE GENOMIC DNA]</scope>
    <source>
        <strain evidence="8 9">JEL800</strain>
    </source>
</reference>
<dbReference type="PANTHER" id="PTHR43863">
    <property type="entry name" value="HYDROLASE, PUTATIVE (AFU_ORTHOLOGUE AFUA_1G03140)-RELATED"/>
    <property type="match status" value="1"/>
</dbReference>
<keyword evidence="3" id="KW-0812">Transmembrane</keyword>